<evidence type="ECO:0000313" key="2">
    <source>
        <dbReference type="EMBL" id="WBR14627.1"/>
    </source>
</evidence>
<dbReference type="Pfam" id="PF12937">
    <property type="entry name" value="F-box-like"/>
    <property type="match status" value="1"/>
</dbReference>
<dbReference type="InterPro" id="IPR001810">
    <property type="entry name" value="F-box_dom"/>
</dbReference>
<reference evidence="2" key="1">
    <citation type="submission" date="2022-06" db="EMBL/GenBank/DDBJ databases">
        <authorList>
            <person name="Legendre M."/>
            <person name="Claverie J.-M."/>
            <person name="Alempic J.-M."/>
            <person name="Abergel C."/>
        </authorList>
    </citation>
    <scope>NUCLEOTIDE SEQUENCE</scope>
    <source>
        <strain evidence="2">Kuranda</strain>
    </source>
</reference>
<dbReference type="Proteomes" id="UP001185135">
    <property type="component" value="Segment"/>
</dbReference>
<feature type="domain" description="F-box" evidence="1">
    <location>
        <begin position="1"/>
        <end position="47"/>
    </location>
</feature>
<dbReference type="InterPro" id="IPR036047">
    <property type="entry name" value="F-box-like_dom_sf"/>
</dbReference>
<accession>A0AA95EEL1</accession>
<evidence type="ECO:0000259" key="1">
    <source>
        <dbReference type="PROSITE" id="PS50181"/>
    </source>
</evidence>
<name>A0AA95EEL1_9VIRU</name>
<organism evidence="2 3">
    <name type="scientific">Pandoravirus kuranda</name>
    <dbReference type="NCBI Taxonomy" id="3019033"/>
    <lineage>
        <taxon>Viruses</taxon>
        <taxon>Pandoravirus</taxon>
    </lineage>
</organism>
<proteinExistence type="predicted"/>
<dbReference type="SUPFAM" id="SSF81383">
    <property type="entry name" value="F-box domain"/>
    <property type="match status" value="1"/>
</dbReference>
<dbReference type="PROSITE" id="PS50181">
    <property type="entry name" value="FBOX"/>
    <property type="match status" value="1"/>
</dbReference>
<evidence type="ECO:0000313" key="3">
    <source>
        <dbReference type="Proteomes" id="UP001185135"/>
    </source>
</evidence>
<protein>
    <submittedName>
        <fullName evidence="2">F-box domain-containing protein</fullName>
    </submittedName>
</protein>
<gene>
    <name evidence="2" type="ORF">pkur_cds_453</name>
</gene>
<sequence length="186" mass="20208">MLLRLPDEILLAIVDMARSTAAWLAGAGATCRRLALLCRDDSLWRSIAVDILGRAAVDALNADSHRLLVRFMCTSTRDTHGPPSPYRLIVAPLVSETWPAVRPWWATAFDRFAVEGEPHGPLSIDVKAMTNPAGCAYGPLSLLRVPQCVVTATSSDLGLVSPYTWYDNRMPTFSLTHVAGCACDAK</sequence>
<dbReference type="EMBL" id="ON887157">
    <property type="protein sequence ID" value="WBR14627.1"/>
    <property type="molecule type" value="Genomic_DNA"/>
</dbReference>